<keyword evidence="3 8" id="KW-0418">Kinase</keyword>
<evidence type="ECO:0000256" key="2">
    <source>
        <dbReference type="ARBA" id="ARBA00022741"/>
    </source>
</evidence>
<dbReference type="Gene3D" id="1.10.510.10">
    <property type="entry name" value="Transferase(Phosphotransferase) domain 1"/>
    <property type="match status" value="1"/>
</dbReference>
<comment type="caution">
    <text evidence="8">The sequence shown here is derived from an EMBL/GenBank/DDBJ whole genome shotgun (WGS) entry which is preliminary data.</text>
</comment>
<evidence type="ECO:0000256" key="3">
    <source>
        <dbReference type="ARBA" id="ARBA00022777"/>
    </source>
</evidence>
<feature type="compositionally biased region" description="Low complexity" evidence="5">
    <location>
        <begin position="425"/>
        <end position="437"/>
    </location>
</feature>
<sequence>MGDVFAGRYELVDPLGEGGVGTVWRAWDRRRRHYCAVKVLRQVDAASLLRFIREQSLRLEHPHVLTPTGWAGEDDKVLFAMPMVRGGSVATLVGDFGPLPAPLTAVLLDQLLSALESIHSEGVVHRDVKPANLLLDATGAAAPHLWLGDFGIAAGVDEPRLTQGPYALGTPGYLAPEVRQHGWHPDPRADLFSAGMSAVEMLTGTAPEAELDVDEALRTAPRAEPVPDELHRLVTALAEPSLSARIGSAAEARRQLAATGLLTAPSEQWPGQRPGDVEAEEYAFGEVEFFDHIPELPEGWTDHGPAERGAPEQGSPEQGSSEQSPAGQEPAGQEPAGQESAGQASADQGPAGAPQGSPTENRSVQASPTSYLPAAQGSYRDTSSPHTPMPHPLPRYGPPPAAPPVSSPPPASAPVPLSSSPPSPSSASAQSSAVSSVSGGGASAAGVSRPVLVGLAVLCTLAGLSLLAVMVWLIL</sequence>
<keyword evidence="9" id="KW-1185">Reference proteome</keyword>
<dbReference type="EMBL" id="JAVKGR010000017">
    <property type="protein sequence ID" value="MDR8020166.1"/>
    <property type="molecule type" value="Genomic_DNA"/>
</dbReference>
<organism evidence="8 9">
    <name type="scientific">Nesterenkonia aerolata</name>
    <dbReference type="NCBI Taxonomy" id="3074079"/>
    <lineage>
        <taxon>Bacteria</taxon>
        <taxon>Bacillati</taxon>
        <taxon>Actinomycetota</taxon>
        <taxon>Actinomycetes</taxon>
        <taxon>Micrococcales</taxon>
        <taxon>Micrococcaceae</taxon>
        <taxon>Nesterenkonia</taxon>
    </lineage>
</organism>
<reference evidence="8 9" key="1">
    <citation type="submission" date="2023-09" db="EMBL/GenBank/DDBJ databases">
        <title>Description of three actinobacteria isolated from air of manufacturing shop in a pharmaceutical factory.</title>
        <authorList>
            <person name="Zhang D.-F."/>
        </authorList>
    </citation>
    <scope>NUCLEOTIDE SEQUENCE [LARGE SCALE GENOMIC DNA]</scope>
    <source>
        <strain evidence="8 9">LY-0111</strain>
    </source>
</reference>
<keyword evidence="1" id="KW-0808">Transferase</keyword>
<feature type="compositionally biased region" description="Pro residues" evidence="5">
    <location>
        <begin position="387"/>
        <end position="424"/>
    </location>
</feature>
<dbReference type="InterPro" id="IPR050538">
    <property type="entry name" value="MAP_kinase_kinase_kinase"/>
</dbReference>
<feature type="compositionally biased region" description="Low complexity" evidence="5">
    <location>
        <begin position="311"/>
        <end position="325"/>
    </location>
</feature>
<feature type="compositionally biased region" description="Polar residues" evidence="5">
    <location>
        <begin position="356"/>
        <end position="370"/>
    </location>
</feature>
<feature type="compositionally biased region" description="Basic and acidic residues" evidence="5">
    <location>
        <begin position="295"/>
        <end position="310"/>
    </location>
</feature>
<keyword evidence="2" id="KW-0547">Nucleotide-binding</keyword>
<protein>
    <submittedName>
        <fullName evidence="8">Protein kinase</fullName>
    </submittedName>
</protein>
<dbReference type="Proteomes" id="UP001251870">
    <property type="component" value="Unassembled WGS sequence"/>
</dbReference>
<evidence type="ECO:0000256" key="1">
    <source>
        <dbReference type="ARBA" id="ARBA00022679"/>
    </source>
</evidence>
<dbReference type="InterPro" id="IPR000719">
    <property type="entry name" value="Prot_kinase_dom"/>
</dbReference>
<gene>
    <name evidence="8" type="ORF">RIL96_11380</name>
</gene>
<evidence type="ECO:0000256" key="6">
    <source>
        <dbReference type="SAM" id="Phobius"/>
    </source>
</evidence>
<dbReference type="PROSITE" id="PS50011">
    <property type="entry name" value="PROTEIN_KINASE_DOM"/>
    <property type="match status" value="1"/>
</dbReference>
<dbReference type="PANTHER" id="PTHR48016">
    <property type="entry name" value="MAP KINASE KINASE KINASE SSK2-RELATED-RELATED"/>
    <property type="match status" value="1"/>
</dbReference>
<keyword evidence="4" id="KW-0067">ATP-binding</keyword>
<dbReference type="PROSITE" id="PS00108">
    <property type="entry name" value="PROTEIN_KINASE_ST"/>
    <property type="match status" value="1"/>
</dbReference>
<dbReference type="SUPFAM" id="SSF56112">
    <property type="entry name" value="Protein kinase-like (PK-like)"/>
    <property type="match status" value="1"/>
</dbReference>
<dbReference type="SMART" id="SM00220">
    <property type="entry name" value="S_TKc"/>
    <property type="match status" value="1"/>
</dbReference>
<dbReference type="InterPro" id="IPR008271">
    <property type="entry name" value="Ser/Thr_kinase_AS"/>
</dbReference>
<evidence type="ECO:0000313" key="9">
    <source>
        <dbReference type="Proteomes" id="UP001251870"/>
    </source>
</evidence>
<proteinExistence type="predicted"/>
<evidence type="ECO:0000256" key="4">
    <source>
        <dbReference type="ARBA" id="ARBA00022840"/>
    </source>
</evidence>
<evidence type="ECO:0000256" key="5">
    <source>
        <dbReference type="SAM" id="MobiDB-lite"/>
    </source>
</evidence>
<dbReference type="GO" id="GO:0016301">
    <property type="term" value="F:kinase activity"/>
    <property type="evidence" value="ECO:0007669"/>
    <property type="project" value="UniProtKB-KW"/>
</dbReference>
<keyword evidence="6" id="KW-0472">Membrane</keyword>
<keyword evidence="6" id="KW-0812">Transmembrane</keyword>
<keyword evidence="6" id="KW-1133">Transmembrane helix</keyword>
<dbReference type="InterPro" id="IPR011009">
    <property type="entry name" value="Kinase-like_dom_sf"/>
</dbReference>
<feature type="transmembrane region" description="Helical" evidence="6">
    <location>
        <begin position="451"/>
        <end position="474"/>
    </location>
</feature>
<evidence type="ECO:0000313" key="8">
    <source>
        <dbReference type="EMBL" id="MDR8020166.1"/>
    </source>
</evidence>
<name>A0ABU2DUV2_9MICC</name>
<evidence type="ECO:0000259" key="7">
    <source>
        <dbReference type="PROSITE" id="PS50011"/>
    </source>
</evidence>
<feature type="region of interest" description="Disordered" evidence="5">
    <location>
        <begin position="295"/>
        <end position="444"/>
    </location>
</feature>
<feature type="domain" description="Protein kinase" evidence="7">
    <location>
        <begin position="9"/>
        <end position="257"/>
    </location>
</feature>
<dbReference type="Pfam" id="PF00069">
    <property type="entry name" value="Pkinase"/>
    <property type="match status" value="1"/>
</dbReference>
<dbReference type="CDD" id="cd14014">
    <property type="entry name" value="STKc_PknB_like"/>
    <property type="match status" value="1"/>
</dbReference>
<dbReference type="PANTHER" id="PTHR48016:SF56">
    <property type="entry name" value="MAPKK KINASE"/>
    <property type="match status" value="1"/>
</dbReference>
<dbReference type="RefSeq" id="WP_310549146.1">
    <property type="nucleotide sequence ID" value="NZ_JAVKGR010000017.1"/>
</dbReference>
<accession>A0ABU2DUV2</accession>